<evidence type="ECO:0000313" key="2">
    <source>
        <dbReference type="Proteomes" id="UP000230233"/>
    </source>
</evidence>
<protein>
    <recommendedName>
        <fullName evidence="3">B30.2/SPRY domain-containing protein</fullName>
    </recommendedName>
</protein>
<organism evidence="1 2">
    <name type="scientific">Caenorhabditis nigoni</name>
    <dbReference type="NCBI Taxonomy" id="1611254"/>
    <lineage>
        <taxon>Eukaryota</taxon>
        <taxon>Metazoa</taxon>
        <taxon>Ecdysozoa</taxon>
        <taxon>Nematoda</taxon>
        <taxon>Chromadorea</taxon>
        <taxon>Rhabditida</taxon>
        <taxon>Rhabditina</taxon>
        <taxon>Rhabditomorpha</taxon>
        <taxon>Rhabditoidea</taxon>
        <taxon>Rhabditidae</taxon>
        <taxon>Peloderinae</taxon>
        <taxon>Caenorhabditis</taxon>
    </lineage>
</organism>
<dbReference type="STRING" id="1611254.A0A2G5VC31"/>
<dbReference type="Gene3D" id="2.60.120.920">
    <property type="match status" value="1"/>
</dbReference>
<gene>
    <name evidence="1" type="primary">Cnig_chr_II.g7822</name>
    <name evidence="1" type="ORF">B9Z55_007822</name>
</gene>
<dbReference type="EMBL" id="PDUG01000002">
    <property type="protein sequence ID" value="PIC49106.1"/>
    <property type="molecule type" value="Genomic_DNA"/>
</dbReference>
<dbReference type="AlphaFoldDB" id="A0A2G5VC31"/>
<dbReference type="InterPro" id="IPR013320">
    <property type="entry name" value="ConA-like_dom_sf"/>
</dbReference>
<dbReference type="SUPFAM" id="SSF49899">
    <property type="entry name" value="Concanavalin A-like lectins/glucanases"/>
    <property type="match status" value="1"/>
</dbReference>
<name>A0A2G5VC31_9PELO</name>
<dbReference type="PANTHER" id="PTHR12245:SF11">
    <property type="entry name" value="PROTEIN GUSTAVUS"/>
    <property type="match status" value="1"/>
</dbReference>
<reference evidence="2" key="1">
    <citation type="submission" date="2017-10" db="EMBL/GenBank/DDBJ databases">
        <title>Rapid genome shrinkage in a self-fertile nematode reveals novel sperm competition proteins.</title>
        <authorList>
            <person name="Yin D."/>
            <person name="Schwarz E.M."/>
            <person name="Thomas C.G."/>
            <person name="Felde R.L."/>
            <person name="Korf I.F."/>
            <person name="Cutter A.D."/>
            <person name="Schartner C.M."/>
            <person name="Ralston E.J."/>
            <person name="Meyer B.J."/>
            <person name="Haag E.S."/>
        </authorList>
    </citation>
    <scope>NUCLEOTIDE SEQUENCE [LARGE SCALE GENOMIC DNA]</scope>
    <source>
        <strain evidence="2">JU1422</strain>
    </source>
</reference>
<dbReference type="Proteomes" id="UP000230233">
    <property type="component" value="Chromosome II"/>
</dbReference>
<dbReference type="GO" id="GO:0019005">
    <property type="term" value="C:SCF ubiquitin ligase complex"/>
    <property type="evidence" value="ECO:0007669"/>
    <property type="project" value="TreeGrafter"/>
</dbReference>
<keyword evidence="2" id="KW-1185">Reference proteome</keyword>
<dbReference type="GO" id="GO:0043161">
    <property type="term" value="P:proteasome-mediated ubiquitin-dependent protein catabolic process"/>
    <property type="evidence" value="ECO:0007669"/>
    <property type="project" value="TreeGrafter"/>
</dbReference>
<dbReference type="InterPro" id="IPR050672">
    <property type="entry name" value="FBXO45-Fsn/SPSB_families"/>
</dbReference>
<dbReference type="PANTHER" id="PTHR12245">
    <property type="entry name" value="SPRY DOMAIN CONTAINING SOCS BOX PROTEIN"/>
    <property type="match status" value="1"/>
</dbReference>
<dbReference type="InterPro" id="IPR043136">
    <property type="entry name" value="B30.2/SPRY_sf"/>
</dbReference>
<evidence type="ECO:0000313" key="1">
    <source>
        <dbReference type="EMBL" id="PIC49106.1"/>
    </source>
</evidence>
<dbReference type="OrthoDB" id="5547302at2759"/>
<evidence type="ECO:0008006" key="3">
    <source>
        <dbReference type="Google" id="ProtNLM"/>
    </source>
</evidence>
<sequence length="146" mass="17290">MSDMDDQLRPDKFNRIMQIPPPAQHIQEQHSWNPEDRSLNIYVKDEDKLTFHRYPVAQTTDCIRGKIGYSSGFHVWQIEWPQRQRGTHAVVGVATKTQPLHSIYYKPLIGTTNEGYGWDISEFFLKIQNFRHSKILKFWNPEISKF</sequence>
<accession>A0A2G5VC31</accession>
<proteinExistence type="predicted"/>
<comment type="caution">
    <text evidence="1">The sequence shown here is derived from an EMBL/GenBank/DDBJ whole genome shotgun (WGS) entry which is preliminary data.</text>
</comment>